<dbReference type="PANTHER" id="PTHR10612">
    <property type="entry name" value="APOLIPOPROTEIN D"/>
    <property type="match status" value="1"/>
</dbReference>
<dbReference type="PANTHER" id="PTHR10612:SF34">
    <property type="entry name" value="APOLIPOPROTEIN D"/>
    <property type="match status" value="1"/>
</dbReference>
<evidence type="ECO:0000259" key="3">
    <source>
        <dbReference type="Pfam" id="PF08212"/>
    </source>
</evidence>
<evidence type="ECO:0000313" key="4">
    <source>
        <dbReference type="EMBL" id="NKY32888.1"/>
    </source>
</evidence>
<organism evidence="4 5">
    <name type="scientific">Nocardia speluncae</name>
    <dbReference type="NCBI Taxonomy" id="419477"/>
    <lineage>
        <taxon>Bacteria</taxon>
        <taxon>Bacillati</taxon>
        <taxon>Actinomycetota</taxon>
        <taxon>Actinomycetes</taxon>
        <taxon>Mycobacteriales</taxon>
        <taxon>Nocardiaceae</taxon>
        <taxon>Nocardia</taxon>
    </lineage>
</organism>
<evidence type="ECO:0000313" key="5">
    <source>
        <dbReference type="Proteomes" id="UP000565715"/>
    </source>
</evidence>
<dbReference type="GO" id="GO:0006950">
    <property type="term" value="P:response to stress"/>
    <property type="evidence" value="ECO:0007669"/>
    <property type="project" value="UniProtKB-ARBA"/>
</dbReference>
<gene>
    <name evidence="4" type="ORF">HGA13_07345</name>
</gene>
<dbReference type="InterPro" id="IPR012674">
    <property type="entry name" value="Calycin"/>
</dbReference>
<feature type="domain" description="Lipocalin/cytosolic fatty-acid binding" evidence="3">
    <location>
        <begin position="58"/>
        <end position="194"/>
    </location>
</feature>
<feature type="signal peptide" evidence="2">
    <location>
        <begin position="1"/>
        <end position="31"/>
    </location>
</feature>
<dbReference type="Pfam" id="PF08212">
    <property type="entry name" value="Lipocalin_2"/>
    <property type="match status" value="1"/>
</dbReference>
<comment type="similarity">
    <text evidence="1 2">Belongs to the calycin superfamily. Lipocalin family.</text>
</comment>
<keyword evidence="5" id="KW-1185">Reference proteome</keyword>
<dbReference type="EMBL" id="JAAXOO010000002">
    <property type="protein sequence ID" value="NKY32888.1"/>
    <property type="molecule type" value="Genomic_DNA"/>
</dbReference>
<dbReference type="InterPro" id="IPR022272">
    <property type="entry name" value="Lipocalin_CS"/>
</dbReference>
<dbReference type="InterPro" id="IPR022271">
    <property type="entry name" value="Lipocalin_ApoD"/>
</dbReference>
<dbReference type="InterPro" id="IPR006311">
    <property type="entry name" value="TAT_signal"/>
</dbReference>
<dbReference type="PIRSF" id="PIRSF036893">
    <property type="entry name" value="Lipocalin_ApoD"/>
    <property type="match status" value="1"/>
</dbReference>
<dbReference type="SUPFAM" id="SSF50814">
    <property type="entry name" value="Lipocalins"/>
    <property type="match status" value="1"/>
</dbReference>
<dbReference type="InterPro" id="IPR047202">
    <property type="entry name" value="Lipocalin_Blc-like_dom"/>
</dbReference>
<dbReference type="InterPro" id="IPR000566">
    <property type="entry name" value="Lipocln_cytosolic_FA-bd_dom"/>
</dbReference>
<protein>
    <submittedName>
        <fullName evidence="4">Lipocalin family protein</fullName>
    </submittedName>
</protein>
<dbReference type="RefSeq" id="WP_084471524.1">
    <property type="nucleotide sequence ID" value="NZ_JAAXOO010000002.1"/>
</dbReference>
<feature type="chain" id="PRO_5039776527" evidence="2">
    <location>
        <begin position="32"/>
        <end position="218"/>
    </location>
</feature>
<dbReference type="Proteomes" id="UP000565715">
    <property type="component" value="Unassembled WGS sequence"/>
</dbReference>
<comment type="caution">
    <text evidence="4">The sequence shown here is derived from an EMBL/GenBank/DDBJ whole genome shotgun (WGS) entry which is preliminary data.</text>
</comment>
<dbReference type="AlphaFoldDB" id="A0A846XA56"/>
<evidence type="ECO:0000256" key="2">
    <source>
        <dbReference type="PIRNR" id="PIRNR036893"/>
    </source>
</evidence>
<proteinExistence type="inferred from homology"/>
<sequence>MFSRTRSAVDTPSRRWGLRLAAFGAASAAVAVTVGTAGNAGAVPDRVSVASPAPVEKVELTRYLGTWHQLAAVPQPFNLACARDTRADYQLDEQGDIAVRNTCVTWTGSLNQIEGTATVNDPVTGAQLHVSFPSVPGQDQRTGPTNYIVTALGPDYSWALVTDPSRLSGFVLSRTPALDAPTWDRVKAAIEGTGQSPCMYLTSPTTGGMADIAPLCTR</sequence>
<name>A0A846XA56_9NOCA</name>
<dbReference type="Gene3D" id="2.40.128.20">
    <property type="match status" value="1"/>
</dbReference>
<dbReference type="PROSITE" id="PS51318">
    <property type="entry name" value="TAT"/>
    <property type="match status" value="1"/>
</dbReference>
<evidence type="ECO:0000256" key="1">
    <source>
        <dbReference type="ARBA" id="ARBA00006889"/>
    </source>
</evidence>
<keyword evidence="2" id="KW-0732">Signal</keyword>
<reference evidence="4 5" key="1">
    <citation type="submission" date="2020-04" db="EMBL/GenBank/DDBJ databases">
        <title>MicrobeNet Type strains.</title>
        <authorList>
            <person name="Nicholson A.C."/>
        </authorList>
    </citation>
    <scope>NUCLEOTIDE SEQUENCE [LARGE SCALE GENOMIC DNA]</scope>
    <source>
        <strain evidence="4 5">DSM 45078</strain>
    </source>
</reference>
<accession>A0A846XA56</accession>
<dbReference type="PROSITE" id="PS00213">
    <property type="entry name" value="LIPOCALIN"/>
    <property type="match status" value="1"/>
</dbReference>
<dbReference type="CDD" id="cd19438">
    <property type="entry name" value="lipocalin_Blc-like"/>
    <property type="match status" value="1"/>
</dbReference>